<accession>A0A6M0IH15</accession>
<feature type="chain" id="PRO_5026907396" evidence="1">
    <location>
        <begin position="22"/>
        <end position="151"/>
    </location>
</feature>
<evidence type="ECO:0000256" key="1">
    <source>
        <dbReference type="SAM" id="SignalP"/>
    </source>
</evidence>
<sequence>MNVYRLTALVLLLMLTLSAYAPQPDNADAVVGKWLSSKKKNQVQIYKQGNKYYGRLVWTAEPNDPATNRPKMDSQNPDEKLRTRPIHNMVIMTNLTYKGNNVWSDGEIYNPEDGKTYSCDLSLKSPDALDLHGYVMGISLLGKTKTWTRVK</sequence>
<keyword evidence="1" id="KW-0732">Signal</keyword>
<feature type="domain" description="DUF2147" evidence="2">
    <location>
        <begin position="32"/>
        <end position="149"/>
    </location>
</feature>
<dbReference type="Pfam" id="PF09917">
    <property type="entry name" value="DUF2147"/>
    <property type="match status" value="1"/>
</dbReference>
<evidence type="ECO:0000313" key="4">
    <source>
        <dbReference type="Proteomes" id="UP000477386"/>
    </source>
</evidence>
<dbReference type="PANTHER" id="PTHR36919">
    <property type="entry name" value="BLR1215 PROTEIN"/>
    <property type="match status" value="1"/>
</dbReference>
<reference evidence="3 4" key="1">
    <citation type="submission" date="2020-02" db="EMBL/GenBank/DDBJ databases">
        <title>Draft genome sequence of two Spirosoma agri KCTC 52727 and Spirosoma terrae KCTC 52035.</title>
        <authorList>
            <person name="Rojas J."/>
            <person name="Ambika Manirajan B."/>
            <person name="Ratering S."/>
            <person name="Suarez C."/>
            <person name="Schnell S."/>
        </authorList>
    </citation>
    <scope>NUCLEOTIDE SEQUENCE [LARGE SCALE GENOMIC DNA]</scope>
    <source>
        <strain evidence="3 4">KCTC 52727</strain>
    </source>
</reference>
<dbReference type="Gene3D" id="2.40.128.520">
    <property type="match status" value="1"/>
</dbReference>
<dbReference type="AlphaFoldDB" id="A0A6M0IH15"/>
<evidence type="ECO:0000259" key="2">
    <source>
        <dbReference type="Pfam" id="PF09917"/>
    </source>
</evidence>
<comment type="caution">
    <text evidence="3">The sequence shown here is derived from an EMBL/GenBank/DDBJ whole genome shotgun (WGS) entry which is preliminary data.</text>
</comment>
<gene>
    <name evidence="3" type="ORF">GK091_09775</name>
</gene>
<evidence type="ECO:0000313" key="3">
    <source>
        <dbReference type="EMBL" id="NEU67167.1"/>
    </source>
</evidence>
<keyword evidence="4" id="KW-1185">Reference proteome</keyword>
<organism evidence="3 4">
    <name type="scientific">Spirosoma agri</name>
    <dbReference type="NCBI Taxonomy" id="1987381"/>
    <lineage>
        <taxon>Bacteria</taxon>
        <taxon>Pseudomonadati</taxon>
        <taxon>Bacteroidota</taxon>
        <taxon>Cytophagia</taxon>
        <taxon>Cytophagales</taxon>
        <taxon>Cytophagaceae</taxon>
        <taxon>Spirosoma</taxon>
    </lineage>
</organism>
<feature type="signal peptide" evidence="1">
    <location>
        <begin position="1"/>
        <end position="21"/>
    </location>
</feature>
<protein>
    <submittedName>
        <fullName evidence="3">DUF2147 domain-containing protein</fullName>
    </submittedName>
</protein>
<proteinExistence type="predicted"/>
<dbReference type="PANTHER" id="PTHR36919:SF2">
    <property type="entry name" value="BLL6627 PROTEIN"/>
    <property type="match status" value="1"/>
</dbReference>
<dbReference type="EMBL" id="JAAGNZ010000001">
    <property type="protein sequence ID" value="NEU67167.1"/>
    <property type="molecule type" value="Genomic_DNA"/>
</dbReference>
<dbReference type="Proteomes" id="UP000477386">
    <property type="component" value="Unassembled WGS sequence"/>
</dbReference>
<dbReference type="InterPro" id="IPR019223">
    <property type="entry name" value="DUF2147"/>
</dbReference>
<name>A0A6M0IH15_9BACT</name>